<comment type="catalytic activity">
    <reaction evidence="11">
        <text>tRNA(Val) + L-valine + ATP = L-valyl-tRNA(Val) + AMP + diphosphate</text>
        <dbReference type="Rhea" id="RHEA:10704"/>
        <dbReference type="Rhea" id="RHEA-COMP:9672"/>
        <dbReference type="Rhea" id="RHEA-COMP:9708"/>
        <dbReference type="ChEBI" id="CHEBI:30616"/>
        <dbReference type="ChEBI" id="CHEBI:33019"/>
        <dbReference type="ChEBI" id="CHEBI:57762"/>
        <dbReference type="ChEBI" id="CHEBI:78442"/>
        <dbReference type="ChEBI" id="CHEBI:78537"/>
        <dbReference type="ChEBI" id="CHEBI:456215"/>
        <dbReference type="EC" id="6.1.1.9"/>
    </reaction>
</comment>
<evidence type="ECO:0000256" key="3">
    <source>
        <dbReference type="ARBA" id="ARBA00013169"/>
    </source>
</evidence>
<dbReference type="PANTHER" id="PTHR11946:SF109">
    <property type="entry name" value="VALINE--TRNA LIGASE"/>
    <property type="match status" value="1"/>
</dbReference>
<dbReference type="GO" id="GO:0006438">
    <property type="term" value="P:valyl-tRNA aminoacylation"/>
    <property type="evidence" value="ECO:0007669"/>
    <property type="project" value="InterPro"/>
</dbReference>
<dbReference type="SUPFAM" id="SSF52374">
    <property type="entry name" value="Nucleotidylyl transferase"/>
    <property type="match status" value="1"/>
</dbReference>
<keyword evidence="4" id="KW-0963">Cytoplasm</keyword>
<keyword evidence="8 12" id="KW-0648">Protein biosynthesis</keyword>
<dbReference type="GO" id="GO:0005829">
    <property type="term" value="C:cytosol"/>
    <property type="evidence" value="ECO:0007669"/>
    <property type="project" value="TreeGrafter"/>
</dbReference>
<dbReference type="InterPro" id="IPR002300">
    <property type="entry name" value="aa-tRNA-synth_Ia"/>
</dbReference>
<accession>A0A1J4MSQ0</accession>
<dbReference type="AlphaFoldDB" id="A0A1J4MSQ0"/>
<dbReference type="GO" id="GO:0002161">
    <property type="term" value="F:aminoacyl-tRNA deacylase activity"/>
    <property type="evidence" value="ECO:0007669"/>
    <property type="project" value="InterPro"/>
</dbReference>
<dbReference type="InterPro" id="IPR002303">
    <property type="entry name" value="Valyl-tRNA_ligase"/>
</dbReference>
<dbReference type="CDD" id="cd07962">
    <property type="entry name" value="Anticodon_Ia_Val"/>
    <property type="match status" value="1"/>
</dbReference>
<evidence type="ECO:0000313" key="16">
    <source>
        <dbReference type="Proteomes" id="UP000186804"/>
    </source>
</evidence>
<reference evidence="15 16" key="1">
    <citation type="submission" date="2016-10" db="EMBL/GenBank/DDBJ databases">
        <title>Reductive evolution of mitochondrial metabolism and differential evolution of invasion-related proteins in Cryptosporidium.</title>
        <authorList>
            <person name="Liu S."/>
            <person name="Roellig D.M."/>
            <person name="Guo Y."/>
            <person name="Li N."/>
            <person name="Frace M.A."/>
            <person name="Tang K."/>
            <person name="Zhang L."/>
            <person name="Feng Y."/>
            <person name="Xiao L."/>
        </authorList>
    </citation>
    <scope>NUCLEOTIDE SEQUENCE [LARGE SCALE GENOMIC DNA]</scope>
    <source>
        <strain evidence="15">30847</strain>
    </source>
</reference>
<dbReference type="PROSITE" id="PS00178">
    <property type="entry name" value="AA_TRNA_LIGASE_I"/>
    <property type="match status" value="1"/>
</dbReference>
<keyword evidence="16" id="KW-1185">Reference proteome</keyword>
<dbReference type="InterPro" id="IPR014729">
    <property type="entry name" value="Rossmann-like_a/b/a_fold"/>
</dbReference>
<dbReference type="RefSeq" id="XP_067069046.1">
    <property type="nucleotide sequence ID" value="XM_067212268.1"/>
</dbReference>
<dbReference type="GO" id="GO:0004832">
    <property type="term" value="F:valine-tRNA ligase activity"/>
    <property type="evidence" value="ECO:0007669"/>
    <property type="project" value="UniProtKB-EC"/>
</dbReference>
<dbReference type="GO" id="GO:0005524">
    <property type="term" value="F:ATP binding"/>
    <property type="evidence" value="ECO:0007669"/>
    <property type="project" value="UniProtKB-KW"/>
</dbReference>
<dbReference type="HAMAP" id="MF_02004">
    <property type="entry name" value="Val_tRNA_synth_type1"/>
    <property type="match status" value="1"/>
</dbReference>
<dbReference type="FunFam" id="1.10.730.10:FF:000009">
    <property type="entry name" value="Valine--tRNA ligase, mitochondrial"/>
    <property type="match status" value="1"/>
</dbReference>
<dbReference type="NCBIfam" id="NF004349">
    <property type="entry name" value="PRK05729.1"/>
    <property type="match status" value="1"/>
</dbReference>
<dbReference type="FunFam" id="3.40.50.620:FF:000020">
    <property type="entry name" value="Valine--tRNA ligase, mitochondrial"/>
    <property type="match status" value="1"/>
</dbReference>
<dbReference type="InterPro" id="IPR009008">
    <property type="entry name" value="Val/Leu/Ile-tRNA-synth_edit"/>
</dbReference>
<dbReference type="CDD" id="cd00817">
    <property type="entry name" value="ValRS_core"/>
    <property type="match status" value="1"/>
</dbReference>
<evidence type="ECO:0000256" key="10">
    <source>
        <dbReference type="ARBA" id="ARBA00029936"/>
    </source>
</evidence>
<evidence type="ECO:0000259" key="13">
    <source>
        <dbReference type="Pfam" id="PF00133"/>
    </source>
</evidence>
<dbReference type="InterPro" id="IPR001412">
    <property type="entry name" value="aa-tRNA-synth_I_CS"/>
</dbReference>
<keyword evidence="7 12" id="KW-0067">ATP-binding</keyword>
<dbReference type="Gene3D" id="3.40.50.620">
    <property type="entry name" value="HUPs"/>
    <property type="match status" value="2"/>
</dbReference>
<evidence type="ECO:0000256" key="5">
    <source>
        <dbReference type="ARBA" id="ARBA00022598"/>
    </source>
</evidence>
<comment type="caution">
    <text evidence="15">The sequence shown here is derived from an EMBL/GenBank/DDBJ whole genome shotgun (WGS) entry which is preliminary data.</text>
</comment>
<comment type="similarity">
    <text evidence="2 12">Belongs to the class-I aminoacyl-tRNA synthetase family.</text>
</comment>
<dbReference type="NCBIfam" id="TIGR00422">
    <property type="entry name" value="valS"/>
    <property type="match status" value="1"/>
</dbReference>
<evidence type="ECO:0000313" key="15">
    <source>
        <dbReference type="EMBL" id="OII77200.1"/>
    </source>
</evidence>
<sequence>MKTEEYQLSGAQAFFKKSLESPMPQSYCPKDVESDWDNIWCSCGFFSPNFERAKTLSQEEKFVMALPPPNVTGCLHIGHTLTSAIQDSLCRYHRMCGKEVLWIPGTDHAGIATQTVVERILFKSENKSRHDYGRDEFLTRVWDWKEKYGTNICTQLRRLGCSFDWTREMFTMDEYMSKAVSQAFINLFNQGYIYRGTRLVSWCSYLHTALSDIEVEVVEIQKPTRLRIPGYDKTVEVGILWYFSYPLQQEGKQYSWHFEPENLSKIPKITVATTRLETMLGDVAVAVHPNDERYKDLVGNICLHPFLPERKIRIITDEYVDPEFGTGCVKITPAHDKNDFDVATRYNNKYKADPSMEQLEFISIFTLDGKMSNKCASFSGIHRFSCRELCEKELSRLNLLVDKTPNTKSMQLPICSRSDDIVELIMIPQWWMNCKPFAEMACQAVRNKELVIEPKFHEQTWFHWLENIQDWCISRQLWWGHRIPAYKVCMENINAVKKPQDIWVAADSEEEAIKEVINKFQLKLGEFTVERDTDVLDTWFSSGLIPFSPLGWPYQLNPRTGKDDLSTFFPTTLLETGSDILFFWVARMVMLSYACTGKLPFKTVYLHAMVRDAQGRKMSKSLGNVIDPLEVIEGISLEDLNDKVKKGNLPDSEIKRSMESNSKDFPTGIPECGADALRYGLLAYTKQGRNINLDIKRVVAYRHFCNKLWNACKFAFGNIEKLKEVYSESTKFQALSLNNILENYYSYLMWEDFFIIHRLNECITKVSASFKEYLFAEAVAATYNFWLYELCDIYLELTKLRFKELNNSKSAFVAAQVLCTCIDLGLRLLHPMIPFVTEELYQRLYQLVSSPDRFLSISIAKFPTTLKHPQLNYKKDLEYKIMMRIVSQIRSLTSIMEIPNKEKLSITVYIIYKGQDSDTIQLLETVAESFITKLANIGSTVTVINPDIKKVNELKSQCLLDIVDDKIDIYLTVPQKVDLSQALQKIDKQLAVNQKSLESYEIKKKLLAYDKVPEPVKLLNEEKINQLVATIASLKIAKENVESLLK</sequence>
<evidence type="ECO:0000256" key="12">
    <source>
        <dbReference type="RuleBase" id="RU363035"/>
    </source>
</evidence>
<dbReference type="Gene3D" id="1.10.730.10">
    <property type="entry name" value="Isoleucyl-tRNA Synthetase, Domain 1"/>
    <property type="match status" value="1"/>
</dbReference>
<dbReference type="FunFam" id="3.40.50.620:FF:000078">
    <property type="entry name" value="Valine--tRNA ligase, mitochondrial"/>
    <property type="match status" value="1"/>
</dbReference>
<dbReference type="VEuPathDB" id="CryptoDB:cand_020380"/>
<keyword evidence="9 12" id="KW-0030">Aminoacyl-tRNA synthetase</keyword>
<dbReference type="InterPro" id="IPR033705">
    <property type="entry name" value="Anticodon_Ia_Val"/>
</dbReference>
<evidence type="ECO:0000256" key="6">
    <source>
        <dbReference type="ARBA" id="ARBA00022741"/>
    </source>
</evidence>
<dbReference type="OrthoDB" id="629407at2759"/>
<evidence type="ECO:0000256" key="2">
    <source>
        <dbReference type="ARBA" id="ARBA00005594"/>
    </source>
</evidence>
<evidence type="ECO:0000256" key="1">
    <source>
        <dbReference type="ARBA" id="ARBA00004496"/>
    </source>
</evidence>
<feature type="domain" description="Aminoacyl-tRNA synthetase class Ia" evidence="13">
    <location>
        <begin position="38"/>
        <end position="694"/>
    </location>
</feature>
<dbReference type="PRINTS" id="PR00986">
    <property type="entry name" value="TRNASYNTHVAL"/>
</dbReference>
<evidence type="ECO:0000256" key="11">
    <source>
        <dbReference type="ARBA" id="ARBA00047552"/>
    </source>
</evidence>
<dbReference type="PANTHER" id="PTHR11946">
    <property type="entry name" value="VALYL-TRNA SYNTHETASES"/>
    <property type="match status" value="1"/>
</dbReference>
<organism evidence="15 16">
    <name type="scientific">Cryptosporidium andersoni</name>
    <dbReference type="NCBI Taxonomy" id="117008"/>
    <lineage>
        <taxon>Eukaryota</taxon>
        <taxon>Sar</taxon>
        <taxon>Alveolata</taxon>
        <taxon>Apicomplexa</taxon>
        <taxon>Conoidasida</taxon>
        <taxon>Coccidia</taxon>
        <taxon>Eucoccidiorida</taxon>
        <taxon>Eimeriorina</taxon>
        <taxon>Cryptosporidiidae</taxon>
        <taxon>Cryptosporidium</taxon>
    </lineage>
</organism>
<dbReference type="SUPFAM" id="SSF50677">
    <property type="entry name" value="ValRS/IleRS/LeuRS editing domain"/>
    <property type="match status" value="1"/>
</dbReference>
<evidence type="ECO:0000259" key="14">
    <source>
        <dbReference type="Pfam" id="PF08264"/>
    </source>
</evidence>
<dbReference type="InterPro" id="IPR009080">
    <property type="entry name" value="tRNAsynth_Ia_anticodon-bd"/>
</dbReference>
<keyword evidence="5 12" id="KW-0436">Ligase</keyword>
<evidence type="ECO:0000256" key="4">
    <source>
        <dbReference type="ARBA" id="ARBA00022490"/>
    </source>
</evidence>
<name>A0A1J4MSQ0_9CRYT</name>
<dbReference type="EC" id="6.1.1.9" evidence="3"/>
<feature type="domain" description="Methionyl/Valyl/Leucyl/Isoleucyl-tRNA synthetase anticodon-binding" evidence="14">
    <location>
        <begin position="754"/>
        <end position="907"/>
    </location>
</feature>
<dbReference type="InterPro" id="IPR013155">
    <property type="entry name" value="M/V/L/I-tRNA-synth_anticd-bd"/>
</dbReference>
<dbReference type="Proteomes" id="UP000186804">
    <property type="component" value="Unassembled WGS sequence"/>
</dbReference>
<dbReference type="GeneID" id="92366222"/>
<comment type="subcellular location">
    <subcellularLocation>
        <location evidence="1">Cytoplasm</location>
    </subcellularLocation>
</comment>
<gene>
    <name evidence="15" type="ORF">cand_020380</name>
</gene>
<evidence type="ECO:0000256" key="9">
    <source>
        <dbReference type="ARBA" id="ARBA00023146"/>
    </source>
</evidence>
<evidence type="ECO:0000256" key="7">
    <source>
        <dbReference type="ARBA" id="ARBA00022840"/>
    </source>
</evidence>
<keyword evidence="6 12" id="KW-0547">Nucleotide-binding</keyword>
<dbReference type="Pfam" id="PF00133">
    <property type="entry name" value="tRNA-synt_1"/>
    <property type="match status" value="1"/>
</dbReference>
<evidence type="ECO:0000256" key="8">
    <source>
        <dbReference type="ARBA" id="ARBA00022917"/>
    </source>
</evidence>
<dbReference type="EMBL" id="LRBS01000044">
    <property type="protein sequence ID" value="OII77200.1"/>
    <property type="molecule type" value="Genomic_DNA"/>
</dbReference>
<protein>
    <recommendedName>
        <fullName evidence="3">valine--tRNA ligase</fullName>
        <ecNumber evidence="3">6.1.1.9</ecNumber>
    </recommendedName>
    <alternativeName>
        <fullName evidence="10">Valyl-tRNA synthetase</fullName>
    </alternativeName>
</protein>
<dbReference type="Pfam" id="PF08264">
    <property type="entry name" value="Anticodon_1"/>
    <property type="match status" value="1"/>
</dbReference>
<proteinExistence type="inferred from homology"/>
<dbReference type="SUPFAM" id="SSF47323">
    <property type="entry name" value="Anticodon-binding domain of a subclass of class I aminoacyl-tRNA synthetases"/>
    <property type="match status" value="1"/>
</dbReference>